<dbReference type="InterPro" id="IPR001878">
    <property type="entry name" value="Znf_CCHC"/>
</dbReference>
<organism evidence="3 4">
    <name type="scientific">Cynoglossus semilaevis</name>
    <name type="common">Tongue sole</name>
    <dbReference type="NCBI Taxonomy" id="244447"/>
    <lineage>
        <taxon>Eukaryota</taxon>
        <taxon>Metazoa</taxon>
        <taxon>Chordata</taxon>
        <taxon>Craniata</taxon>
        <taxon>Vertebrata</taxon>
        <taxon>Euteleostomi</taxon>
        <taxon>Actinopterygii</taxon>
        <taxon>Neopterygii</taxon>
        <taxon>Teleostei</taxon>
        <taxon>Neoteleostei</taxon>
        <taxon>Acanthomorphata</taxon>
        <taxon>Carangaria</taxon>
        <taxon>Pleuronectiformes</taxon>
        <taxon>Pleuronectoidei</taxon>
        <taxon>Cynoglossidae</taxon>
        <taxon>Cynoglossinae</taxon>
        <taxon>Cynoglossus</taxon>
    </lineage>
</organism>
<dbReference type="AlphaFoldDB" id="A0A3P8WHS6"/>
<dbReference type="InParanoid" id="A0A3P8WHS6"/>
<dbReference type="Proteomes" id="UP000265120">
    <property type="component" value="Chromosome Z"/>
</dbReference>
<reference evidence="3" key="3">
    <citation type="submission" date="2025-09" db="UniProtKB">
        <authorList>
            <consortium name="Ensembl"/>
        </authorList>
    </citation>
    <scope>IDENTIFICATION</scope>
</reference>
<keyword evidence="1" id="KW-0863">Zinc-finger</keyword>
<feature type="domain" description="CCHC-type" evidence="2">
    <location>
        <begin position="74"/>
        <end position="87"/>
    </location>
</feature>
<dbReference type="Ensembl" id="ENSCSET00000026631.1">
    <property type="protein sequence ID" value="ENSCSEP00000026289.1"/>
    <property type="gene ID" value="ENSCSEG00000016799.1"/>
</dbReference>
<dbReference type="GeneTree" id="ENSGT01000000214721"/>
<name>A0A3P8WHS6_CYNSE</name>
<keyword evidence="1" id="KW-0862">Zinc</keyword>
<evidence type="ECO:0000256" key="1">
    <source>
        <dbReference type="PROSITE-ProRule" id="PRU00047"/>
    </source>
</evidence>
<dbReference type="GO" id="GO:0003676">
    <property type="term" value="F:nucleic acid binding"/>
    <property type="evidence" value="ECO:0007669"/>
    <property type="project" value="InterPro"/>
</dbReference>
<keyword evidence="4" id="KW-1185">Reference proteome</keyword>
<dbReference type="GO" id="GO:0008270">
    <property type="term" value="F:zinc ion binding"/>
    <property type="evidence" value="ECO:0007669"/>
    <property type="project" value="UniProtKB-KW"/>
</dbReference>
<accession>A0A3P8WHS6</accession>
<reference evidence="3" key="2">
    <citation type="submission" date="2025-08" db="UniProtKB">
        <authorList>
            <consortium name="Ensembl"/>
        </authorList>
    </citation>
    <scope>IDENTIFICATION</scope>
</reference>
<evidence type="ECO:0000313" key="4">
    <source>
        <dbReference type="Proteomes" id="UP000265120"/>
    </source>
</evidence>
<proteinExistence type="predicted"/>
<sequence>MVGLTEDNISNNNHGALKANFLQNLSSELRQAIKLMSPMWEDVIYTFDMLIGAAKVKHRGSRWKGNRHRSNDVCRKCGKQRHWAKECWTGSQERNDTHPDSDLDNEYERFKILSDCQRAALLSAVHGNQGRPRCSEAT</sequence>
<dbReference type="Gene3D" id="4.10.60.10">
    <property type="entry name" value="Zinc finger, CCHC-type"/>
    <property type="match status" value="1"/>
</dbReference>
<keyword evidence="1" id="KW-0479">Metal-binding</keyword>
<evidence type="ECO:0000313" key="3">
    <source>
        <dbReference type="Ensembl" id="ENSCSEP00000026289.1"/>
    </source>
</evidence>
<evidence type="ECO:0000259" key="2">
    <source>
        <dbReference type="PROSITE" id="PS50158"/>
    </source>
</evidence>
<reference evidence="3 4" key="1">
    <citation type="journal article" date="2014" name="Nat. Genet.">
        <title>Whole-genome sequence of a flatfish provides insights into ZW sex chromosome evolution and adaptation to a benthic lifestyle.</title>
        <authorList>
            <person name="Chen S."/>
            <person name="Zhang G."/>
            <person name="Shao C."/>
            <person name="Huang Q."/>
            <person name="Liu G."/>
            <person name="Zhang P."/>
            <person name="Song W."/>
            <person name="An N."/>
            <person name="Chalopin D."/>
            <person name="Volff J.N."/>
            <person name="Hong Y."/>
            <person name="Li Q."/>
            <person name="Sha Z."/>
            <person name="Zhou H."/>
            <person name="Xie M."/>
            <person name="Yu Q."/>
            <person name="Liu Y."/>
            <person name="Xiang H."/>
            <person name="Wang N."/>
            <person name="Wu K."/>
            <person name="Yang C."/>
            <person name="Zhou Q."/>
            <person name="Liao X."/>
            <person name="Yang L."/>
            <person name="Hu Q."/>
            <person name="Zhang J."/>
            <person name="Meng L."/>
            <person name="Jin L."/>
            <person name="Tian Y."/>
            <person name="Lian J."/>
            <person name="Yang J."/>
            <person name="Miao G."/>
            <person name="Liu S."/>
            <person name="Liang Z."/>
            <person name="Yan F."/>
            <person name="Li Y."/>
            <person name="Sun B."/>
            <person name="Zhang H."/>
            <person name="Zhang J."/>
            <person name="Zhu Y."/>
            <person name="Du M."/>
            <person name="Zhao Y."/>
            <person name="Schartl M."/>
            <person name="Tang Q."/>
            <person name="Wang J."/>
        </authorList>
    </citation>
    <scope>NUCLEOTIDE SEQUENCE</scope>
</reference>
<dbReference type="InterPro" id="IPR036875">
    <property type="entry name" value="Znf_CCHC_sf"/>
</dbReference>
<protein>
    <recommendedName>
        <fullName evidence="2">CCHC-type domain-containing protein</fullName>
    </recommendedName>
</protein>
<dbReference type="SMART" id="SM00343">
    <property type="entry name" value="ZnF_C2HC"/>
    <property type="match status" value="1"/>
</dbReference>
<dbReference type="SUPFAM" id="SSF57756">
    <property type="entry name" value="Retrovirus zinc finger-like domains"/>
    <property type="match status" value="1"/>
</dbReference>
<dbReference type="PROSITE" id="PS50158">
    <property type="entry name" value="ZF_CCHC"/>
    <property type="match status" value="1"/>
</dbReference>